<comment type="caution">
    <text evidence="1">The sequence shown here is derived from an EMBL/GenBank/DDBJ whole genome shotgun (WGS) entry which is preliminary data.</text>
</comment>
<dbReference type="EMBL" id="JAYMRV010000001">
    <property type="protein sequence ID" value="MEM5419639.1"/>
    <property type="molecule type" value="Genomic_DNA"/>
</dbReference>
<name>A0ABU9RHV9_9BURK</name>
<protein>
    <submittedName>
        <fullName evidence="1">Transcriptional regulator</fullName>
    </submittedName>
</protein>
<reference evidence="1 2" key="1">
    <citation type="submission" date="2024-01" db="EMBL/GenBank/DDBJ databases">
        <title>The diversity of rhizobia nodulating Mimosa spp. in eleven states of Brazil covering several biomes is determined by host plant, location, and edaphic factors.</title>
        <authorList>
            <person name="Rouws L."/>
            <person name="Barauna A."/>
            <person name="Beukes C."/>
            <person name="De Faria S.M."/>
            <person name="Gross E."/>
            <person name="Dos Reis Junior F.B."/>
            <person name="Simon M."/>
            <person name="Maluk M."/>
            <person name="Odee D.W."/>
            <person name="Kenicer G."/>
            <person name="Young J.P.W."/>
            <person name="Reis V.M."/>
            <person name="Zilli J."/>
            <person name="James E.K."/>
        </authorList>
    </citation>
    <scope>NUCLEOTIDE SEQUENCE [LARGE SCALE GENOMIC DNA]</scope>
    <source>
        <strain evidence="1 2">JPY167</strain>
    </source>
</reference>
<evidence type="ECO:0000313" key="1">
    <source>
        <dbReference type="EMBL" id="MEM5419639.1"/>
    </source>
</evidence>
<gene>
    <name evidence="1" type="ORF">VSR73_00935</name>
</gene>
<organism evidence="1 2">
    <name type="scientific">Paraburkholderia ferrariae</name>
    <dbReference type="NCBI Taxonomy" id="386056"/>
    <lineage>
        <taxon>Bacteria</taxon>
        <taxon>Pseudomonadati</taxon>
        <taxon>Pseudomonadota</taxon>
        <taxon>Betaproteobacteria</taxon>
        <taxon>Burkholderiales</taxon>
        <taxon>Burkholderiaceae</taxon>
        <taxon>Paraburkholderia</taxon>
    </lineage>
</organism>
<accession>A0ABU9RHV9</accession>
<evidence type="ECO:0000313" key="2">
    <source>
        <dbReference type="Proteomes" id="UP001489897"/>
    </source>
</evidence>
<sequence length="100" mass="10765">MSNQQTAGIDAAVLNFDLLPDSAYVSVGTLAGLLGVSDITIRRRIADGFIPAPVGILGLQRYQVSMVREILSWRDLMSFDHPNGGFDRPLTDVNYAGGAQ</sequence>
<proteinExistence type="predicted"/>
<dbReference type="Proteomes" id="UP001489897">
    <property type="component" value="Unassembled WGS sequence"/>
</dbReference>
<dbReference type="RefSeq" id="WP_342945503.1">
    <property type="nucleotide sequence ID" value="NZ_JAYMRV010000001.1"/>
</dbReference>
<keyword evidence="2" id="KW-1185">Reference proteome</keyword>